<gene>
    <name evidence="1" type="ORF">FLACHUCJ7_01852</name>
</gene>
<keyword evidence="2" id="KW-1185">Reference proteome</keyword>
<protein>
    <submittedName>
        <fullName evidence="1">Uncharacterized protein</fullName>
    </submittedName>
</protein>
<dbReference type="EMBL" id="CAIJDO010000130">
    <property type="protein sequence ID" value="CAD0004420.1"/>
    <property type="molecule type" value="Genomic_DNA"/>
</dbReference>
<dbReference type="AlphaFoldDB" id="A0A6V6YY51"/>
<name>A0A6V6YY51_9FLAO</name>
<comment type="caution">
    <text evidence="1">The sequence shown here is derived from an EMBL/GenBank/DDBJ whole genome shotgun (WGS) entry which is preliminary data.</text>
</comment>
<dbReference type="RefSeq" id="WP_031457080.1">
    <property type="nucleotide sequence ID" value="NZ_CAIJDO010000130.1"/>
</dbReference>
<dbReference type="Proteomes" id="UP000556700">
    <property type="component" value="Unassembled WGS sequence"/>
</dbReference>
<organism evidence="1 2">
    <name type="scientific">Flavobacterium chungangense</name>
    <dbReference type="NCBI Taxonomy" id="554283"/>
    <lineage>
        <taxon>Bacteria</taxon>
        <taxon>Pseudomonadati</taxon>
        <taxon>Bacteroidota</taxon>
        <taxon>Flavobacteriia</taxon>
        <taxon>Flavobacteriales</taxon>
        <taxon>Flavobacteriaceae</taxon>
        <taxon>Flavobacterium</taxon>
    </lineage>
</organism>
<sequence length="147" mass="17002">METSTTPIVTMATSDQKRLIAIHTPNKDTKEEWVQWATADEKRTSTNDLTFDQANRILKQLGLKEHVKDLWSKFDKKNAQHMSILAILRTAQWTKKVNGKEVADLDVLDHFLKTKSPVKKPLKKMNYEETSKVIHALNQAVKWIFSK</sequence>
<accession>A0A6V6YY51</accession>
<evidence type="ECO:0000313" key="2">
    <source>
        <dbReference type="Proteomes" id="UP000556700"/>
    </source>
</evidence>
<evidence type="ECO:0000313" key="1">
    <source>
        <dbReference type="EMBL" id="CAD0004420.1"/>
    </source>
</evidence>
<proteinExistence type="predicted"/>
<reference evidence="1 2" key="1">
    <citation type="submission" date="2020-06" db="EMBL/GenBank/DDBJ databases">
        <authorList>
            <person name="Criscuolo A."/>
        </authorList>
    </citation>
    <scope>NUCLEOTIDE SEQUENCE [LARGE SCALE GENOMIC DNA]</scope>
    <source>
        <strain evidence="2">CIP 110025</strain>
    </source>
</reference>